<dbReference type="Pfam" id="PF04448">
    <property type="entry name" value="DUF551"/>
    <property type="match status" value="1"/>
</dbReference>
<sequence length="264" mass="30511">MKEAIENKIIEKIWNDICDRSGGDHFLGDLDIDTKQDIKESWRIIIAQALALLQQEPEPTEFAKKTKEFQVTIAKKVTQQNLSKCIRQYIDRLDESCDMLDTLTAENKEMKEENTILENRRGGECEKCGSWVCPPLTCMSCLAGEDLESKLRNINADLTAKLKATTCLLHASEAMADRLREKLKTAEDKLRWILVTERLPEENSEHLLFALHRDGEYLYAIGTYEGGQFRPNNERIEDDLNYHKYLTITHWKPKNPPPLSKEKE</sequence>
<evidence type="ECO:0000259" key="2">
    <source>
        <dbReference type="Pfam" id="PF04448"/>
    </source>
</evidence>
<feature type="coiled-coil region" evidence="1">
    <location>
        <begin position="93"/>
        <end position="120"/>
    </location>
</feature>
<dbReference type="EMBL" id="LAZR01002037">
    <property type="protein sequence ID" value="KKN35453.1"/>
    <property type="molecule type" value="Genomic_DNA"/>
</dbReference>
<feature type="domain" description="DUF551" evidence="2">
    <location>
        <begin position="192"/>
        <end position="258"/>
    </location>
</feature>
<proteinExistence type="predicted"/>
<keyword evidence="1" id="KW-0175">Coiled coil</keyword>
<evidence type="ECO:0000256" key="1">
    <source>
        <dbReference type="SAM" id="Coils"/>
    </source>
</evidence>
<evidence type="ECO:0000313" key="3">
    <source>
        <dbReference type="EMBL" id="KKN35453.1"/>
    </source>
</evidence>
<dbReference type="AlphaFoldDB" id="A0A0F9T1U2"/>
<protein>
    <recommendedName>
        <fullName evidence="2">DUF551 domain-containing protein</fullName>
    </recommendedName>
</protein>
<dbReference type="InterPro" id="IPR007539">
    <property type="entry name" value="DUF551"/>
</dbReference>
<reference evidence="3" key="1">
    <citation type="journal article" date="2015" name="Nature">
        <title>Complex archaea that bridge the gap between prokaryotes and eukaryotes.</title>
        <authorList>
            <person name="Spang A."/>
            <person name="Saw J.H."/>
            <person name="Jorgensen S.L."/>
            <person name="Zaremba-Niedzwiedzka K."/>
            <person name="Martijn J."/>
            <person name="Lind A.E."/>
            <person name="van Eijk R."/>
            <person name="Schleper C."/>
            <person name="Guy L."/>
            <person name="Ettema T.J."/>
        </authorList>
    </citation>
    <scope>NUCLEOTIDE SEQUENCE</scope>
</reference>
<comment type="caution">
    <text evidence="3">The sequence shown here is derived from an EMBL/GenBank/DDBJ whole genome shotgun (WGS) entry which is preliminary data.</text>
</comment>
<name>A0A0F9T1U2_9ZZZZ</name>
<organism evidence="3">
    <name type="scientific">marine sediment metagenome</name>
    <dbReference type="NCBI Taxonomy" id="412755"/>
    <lineage>
        <taxon>unclassified sequences</taxon>
        <taxon>metagenomes</taxon>
        <taxon>ecological metagenomes</taxon>
    </lineage>
</organism>
<accession>A0A0F9T1U2</accession>
<gene>
    <name evidence="3" type="ORF">LCGC14_0783560</name>
</gene>